<keyword evidence="10" id="KW-1185">Reference proteome</keyword>
<dbReference type="PANTHER" id="PTHR32243:SF18">
    <property type="entry name" value="INNER MEMBRANE ABC TRANSPORTER PERMEASE PROTEIN YCJP"/>
    <property type="match status" value="1"/>
</dbReference>
<comment type="caution">
    <text evidence="9">The sequence shown here is derived from an EMBL/GenBank/DDBJ whole genome shotgun (WGS) entry which is preliminary data.</text>
</comment>
<feature type="transmembrane region" description="Helical" evidence="7">
    <location>
        <begin position="188"/>
        <end position="213"/>
    </location>
</feature>
<name>A0A7W9ILP7_9ACTN</name>
<dbReference type="CDD" id="cd06261">
    <property type="entry name" value="TM_PBP2"/>
    <property type="match status" value="1"/>
</dbReference>
<keyword evidence="3" id="KW-1003">Cell membrane</keyword>
<feature type="transmembrane region" description="Helical" evidence="7">
    <location>
        <begin position="113"/>
        <end position="133"/>
    </location>
</feature>
<dbReference type="EMBL" id="JACHMP010000001">
    <property type="protein sequence ID" value="MBB5823038.1"/>
    <property type="molecule type" value="Genomic_DNA"/>
</dbReference>
<protein>
    <submittedName>
        <fullName evidence="9">Multiple sugar transport system permease protein</fullName>
    </submittedName>
</protein>
<feature type="transmembrane region" description="Helical" evidence="7">
    <location>
        <begin position="145"/>
        <end position="167"/>
    </location>
</feature>
<keyword evidence="2 7" id="KW-0813">Transport</keyword>
<evidence type="ECO:0000313" key="10">
    <source>
        <dbReference type="Proteomes" id="UP000540685"/>
    </source>
</evidence>
<evidence type="ECO:0000313" key="9">
    <source>
        <dbReference type="EMBL" id="MBB5823038.1"/>
    </source>
</evidence>
<evidence type="ECO:0000256" key="7">
    <source>
        <dbReference type="RuleBase" id="RU363032"/>
    </source>
</evidence>
<gene>
    <name evidence="9" type="ORF">F4562_006100</name>
</gene>
<evidence type="ECO:0000256" key="4">
    <source>
        <dbReference type="ARBA" id="ARBA00022692"/>
    </source>
</evidence>
<dbReference type="InterPro" id="IPR000515">
    <property type="entry name" value="MetI-like"/>
</dbReference>
<evidence type="ECO:0000256" key="2">
    <source>
        <dbReference type="ARBA" id="ARBA00022448"/>
    </source>
</evidence>
<dbReference type="InterPro" id="IPR035906">
    <property type="entry name" value="MetI-like_sf"/>
</dbReference>
<dbReference type="RefSeq" id="WP_184539941.1">
    <property type="nucleotide sequence ID" value="NZ_JACHMP010000001.1"/>
</dbReference>
<reference evidence="9 10" key="1">
    <citation type="submission" date="2020-08" db="EMBL/GenBank/DDBJ databases">
        <title>Sequencing the genomes of 1000 actinobacteria strains.</title>
        <authorList>
            <person name="Klenk H.-P."/>
        </authorList>
    </citation>
    <scope>NUCLEOTIDE SEQUENCE [LARGE SCALE GENOMIC DNA]</scope>
    <source>
        <strain evidence="9 10">DSM 46887</strain>
    </source>
</reference>
<dbReference type="Gene3D" id="1.10.3720.10">
    <property type="entry name" value="MetI-like"/>
    <property type="match status" value="1"/>
</dbReference>
<accession>A0A7W9ILP7</accession>
<sequence>MRASRSYHVAMYVCGALLTLAVLGPFALLVLASVAQPADLLGKPPGLWPDPPTLDRYVAIFTQAAGSVAGDFREGLLNSLVVAGVSVAVSMVAGVLGAYAFARLRFRGRRAVLFLFMLTYMMPPLALVVPMYMTGAALGMLDTRTALIVVYCSLTTPFVLWLLSGYFRSLPAELEEAARIDGCGRVGALVRVVLPVARPGLISAGLLAFLMTWDEFFYALIFTSSPASKTVPVALAEFTGRYSLDFGLMAAGGLIAAVPPVLIALIFQKHITRGLAAGAVK</sequence>
<dbReference type="GO" id="GO:0055085">
    <property type="term" value="P:transmembrane transport"/>
    <property type="evidence" value="ECO:0007669"/>
    <property type="project" value="InterPro"/>
</dbReference>
<dbReference type="InterPro" id="IPR050901">
    <property type="entry name" value="BP-dep_ABC_trans_perm"/>
</dbReference>
<organism evidence="9 10">
    <name type="scientific">Streptosporangium becharense</name>
    <dbReference type="NCBI Taxonomy" id="1816182"/>
    <lineage>
        <taxon>Bacteria</taxon>
        <taxon>Bacillati</taxon>
        <taxon>Actinomycetota</taxon>
        <taxon>Actinomycetes</taxon>
        <taxon>Streptosporangiales</taxon>
        <taxon>Streptosporangiaceae</taxon>
        <taxon>Streptosporangium</taxon>
    </lineage>
</organism>
<dbReference type="SUPFAM" id="SSF161098">
    <property type="entry name" value="MetI-like"/>
    <property type="match status" value="1"/>
</dbReference>
<comment type="subcellular location">
    <subcellularLocation>
        <location evidence="1 7">Cell membrane</location>
        <topology evidence="1 7">Multi-pass membrane protein</topology>
    </subcellularLocation>
</comment>
<keyword evidence="4 7" id="KW-0812">Transmembrane</keyword>
<evidence type="ECO:0000259" key="8">
    <source>
        <dbReference type="PROSITE" id="PS50928"/>
    </source>
</evidence>
<evidence type="ECO:0000256" key="3">
    <source>
        <dbReference type="ARBA" id="ARBA00022475"/>
    </source>
</evidence>
<evidence type="ECO:0000256" key="1">
    <source>
        <dbReference type="ARBA" id="ARBA00004651"/>
    </source>
</evidence>
<dbReference type="AlphaFoldDB" id="A0A7W9ILP7"/>
<evidence type="ECO:0000256" key="6">
    <source>
        <dbReference type="ARBA" id="ARBA00023136"/>
    </source>
</evidence>
<dbReference type="PROSITE" id="PS50928">
    <property type="entry name" value="ABC_TM1"/>
    <property type="match status" value="1"/>
</dbReference>
<keyword evidence="9" id="KW-0762">Sugar transport</keyword>
<dbReference type="PANTHER" id="PTHR32243">
    <property type="entry name" value="MALTOSE TRANSPORT SYSTEM PERMEASE-RELATED"/>
    <property type="match status" value="1"/>
</dbReference>
<feature type="transmembrane region" description="Helical" evidence="7">
    <location>
        <begin position="80"/>
        <end position="101"/>
    </location>
</feature>
<comment type="similarity">
    <text evidence="7">Belongs to the binding-protein-dependent transport system permease family.</text>
</comment>
<dbReference type="Proteomes" id="UP000540685">
    <property type="component" value="Unassembled WGS sequence"/>
</dbReference>
<dbReference type="Pfam" id="PF00528">
    <property type="entry name" value="BPD_transp_1"/>
    <property type="match status" value="1"/>
</dbReference>
<keyword evidence="6 7" id="KW-0472">Membrane</keyword>
<evidence type="ECO:0000256" key="5">
    <source>
        <dbReference type="ARBA" id="ARBA00022989"/>
    </source>
</evidence>
<feature type="transmembrane region" description="Helical" evidence="7">
    <location>
        <begin position="246"/>
        <end position="267"/>
    </location>
</feature>
<keyword evidence="5 7" id="KW-1133">Transmembrane helix</keyword>
<proteinExistence type="inferred from homology"/>
<feature type="domain" description="ABC transmembrane type-1" evidence="8">
    <location>
        <begin position="76"/>
        <end position="267"/>
    </location>
</feature>
<dbReference type="GO" id="GO:0005886">
    <property type="term" value="C:plasma membrane"/>
    <property type="evidence" value="ECO:0007669"/>
    <property type="project" value="UniProtKB-SubCell"/>
</dbReference>